<gene>
    <name evidence="2" type="ORF">GCM10025770_08380</name>
</gene>
<feature type="signal peptide" evidence="1">
    <location>
        <begin position="1"/>
        <end position="26"/>
    </location>
</feature>
<evidence type="ECO:0000256" key="1">
    <source>
        <dbReference type="SAM" id="SignalP"/>
    </source>
</evidence>
<proteinExistence type="predicted"/>
<dbReference type="Proteomes" id="UP001500547">
    <property type="component" value="Unassembled WGS sequence"/>
</dbReference>
<keyword evidence="3" id="KW-1185">Reference proteome</keyword>
<evidence type="ECO:0000313" key="2">
    <source>
        <dbReference type="EMBL" id="GAA5160590.1"/>
    </source>
</evidence>
<organism evidence="2 3">
    <name type="scientific">Viridibacterium curvum</name>
    <dbReference type="NCBI Taxonomy" id="1101404"/>
    <lineage>
        <taxon>Bacteria</taxon>
        <taxon>Pseudomonadati</taxon>
        <taxon>Pseudomonadota</taxon>
        <taxon>Betaproteobacteria</taxon>
        <taxon>Rhodocyclales</taxon>
        <taxon>Rhodocyclaceae</taxon>
        <taxon>Viridibacterium</taxon>
    </lineage>
</organism>
<evidence type="ECO:0000313" key="3">
    <source>
        <dbReference type="Proteomes" id="UP001500547"/>
    </source>
</evidence>
<accession>A0ABP9QEL0</accession>
<reference evidence="3" key="1">
    <citation type="journal article" date="2019" name="Int. J. Syst. Evol. Microbiol.">
        <title>The Global Catalogue of Microorganisms (GCM) 10K type strain sequencing project: providing services to taxonomists for standard genome sequencing and annotation.</title>
        <authorList>
            <consortium name="The Broad Institute Genomics Platform"/>
            <consortium name="The Broad Institute Genome Sequencing Center for Infectious Disease"/>
            <person name="Wu L."/>
            <person name="Ma J."/>
        </authorList>
    </citation>
    <scope>NUCLEOTIDE SEQUENCE [LARGE SCALE GENOMIC DNA]</scope>
    <source>
        <strain evidence="3">JCM 18715</strain>
    </source>
</reference>
<feature type="chain" id="PRO_5046848308" evidence="1">
    <location>
        <begin position="27"/>
        <end position="322"/>
    </location>
</feature>
<protein>
    <submittedName>
        <fullName evidence="2">Uncharacterized protein</fullName>
    </submittedName>
</protein>
<sequence length="322" mass="35069">MKKNWGRMLLAALLLGSGLNSQMAGALEFKVQGDMLSVSGNYAYGDKDKLRTALADGTVKYVVLYSPNGGWTDGKSLYEVISAANVTTVAFGHCSSILCGMTFLGGTERRLAYSERGAVHSVGLAVAVGNAVIEGDVGVTLDMTMAWWRDHTKLSTGFLARNSGDTGLFGRIMFFPPNVSPTIGRVLRCKSRLSVDWCDQLSGVDALTGGILTSDEPFKDSRLPDVQDLKTLPVATRFAALRDDPPLDFLSDECQSEYRTFLKTDKPRAFAVNNDGTCFATHSLFYRPYSDALSRCKAKSKDKTNCVFYAVDDQVVFPVAKK</sequence>
<keyword evidence="1" id="KW-0732">Signal</keyword>
<comment type="caution">
    <text evidence="2">The sequence shown here is derived from an EMBL/GenBank/DDBJ whole genome shotgun (WGS) entry which is preliminary data.</text>
</comment>
<dbReference type="RefSeq" id="WP_345531608.1">
    <property type="nucleotide sequence ID" value="NZ_BAABLD010000005.1"/>
</dbReference>
<name>A0ABP9QEL0_9RHOO</name>
<dbReference type="EMBL" id="BAABLD010000005">
    <property type="protein sequence ID" value="GAA5160590.1"/>
    <property type="molecule type" value="Genomic_DNA"/>
</dbReference>